<evidence type="ECO:0000256" key="2">
    <source>
        <dbReference type="ARBA" id="ARBA00023277"/>
    </source>
</evidence>
<evidence type="ECO:0000259" key="4">
    <source>
        <dbReference type="Pfam" id="PF03065"/>
    </source>
</evidence>
<dbReference type="GO" id="GO:0003824">
    <property type="term" value="F:catalytic activity"/>
    <property type="evidence" value="ECO:0007669"/>
    <property type="project" value="InterPro"/>
</dbReference>
<dbReference type="GO" id="GO:0005975">
    <property type="term" value="P:carbohydrate metabolic process"/>
    <property type="evidence" value="ECO:0007669"/>
    <property type="project" value="InterPro"/>
</dbReference>
<comment type="caution">
    <text evidence="5">The sequence shown here is derived from an EMBL/GenBank/DDBJ whole genome shotgun (WGS) entry which is preliminary data.</text>
</comment>
<dbReference type="InterPro" id="IPR027291">
    <property type="entry name" value="Glyco_hydro_38_N_sf"/>
</dbReference>
<feature type="domain" description="Glycoside hydrolase family 57 N-terminal" evidence="4">
    <location>
        <begin position="5"/>
        <end position="407"/>
    </location>
</feature>
<dbReference type="CDD" id="cd10796">
    <property type="entry name" value="GH57N_APU"/>
    <property type="match status" value="1"/>
</dbReference>
<sequence length="674" mass="79487">MKVLFLWHMHQPAYFVNENGRRVYYLPWVLQHALREYYEMPYILSKFDEVKVTFNLVPVLIEQLLDYAEGKAECKFTNLALKPADSLTEEEIKFILFHFFNVSEKTRIRPYPRYYYLLRKRGKPHEIESRWKYFTLQDLRDLKFYWLFSAISPLIIENHPVLKELGKKGQKYSDEDVKLLYQEMVPLIKETVDLYRELHESKHIEISTTPYYHPILPVICNSKNAEISNPYTRKPDFTFSEPENAKKHIAKAVQFMAETMKVKVQGMWPAEGSVSMDTVDIYREYGIKWIATDEEILFKSLRTLDREKIYKPYLVNGIKIFFRDRILSDKIGFEYTRQGEVEAALDLFERLRDLSKVEDRVVSIILDGENPWDNYPNGGLKFLETLYSLLNKCTRIKTATFSEVAEEGAEPLHYLHPGSWIRGDFTTWVGHEEKNRAWKYLAQVKSMLKGHLNPQAEEELMCAEGSDWFWWYGDDNFTLYFREFDELFRKHLKRALELANLQVPDFLEEPIKKEIQSITPSVLAVSYINPKIDGLVESYYEYLGAGEFDVSTFSTGQMVVKSYFLERIVYGFNDEKIFLMLRLQPGRSIERVELYFEGGSDIVIDLKQNSSNYEGVEFAYRKVLEIALPLGLCGNSKELKFYLIVRGEEVTERYPRVGSFKINKLQKDEIDQIW</sequence>
<dbReference type="AlphaFoldDB" id="A0A7V3KPH9"/>
<dbReference type="Gene3D" id="3.20.110.10">
    <property type="entry name" value="Glycoside hydrolase 38, N terminal domain"/>
    <property type="match status" value="1"/>
</dbReference>
<organism evidence="5">
    <name type="scientific">candidate division WOR-3 bacterium</name>
    <dbReference type="NCBI Taxonomy" id="2052148"/>
    <lineage>
        <taxon>Bacteria</taxon>
        <taxon>Bacteria division WOR-3</taxon>
    </lineage>
</organism>
<proteinExistence type="inferred from homology"/>
<comment type="similarity">
    <text evidence="1 3">Belongs to the glycosyl hydrolase 57 family.</text>
</comment>
<accession>A0A7V3KPH9</accession>
<evidence type="ECO:0000256" key="3">
    <source>
        <dbReference type="RuleBase" id="RU361196"/>
    </source>
</evidence>
<evidence type="ECO:0000256" key="1">
    <source>
        <dbReference type="ARBA" id="ARBA00006821"/>
    </source>
</evidence>
<name>A0A7V3KPH9_UNCW3</name>
<dbReference type="InterPro" id="IPR011330">
    <property type="entry name" value="Glyco_hydro/deAcase_b/a-brl"/>
</dbReference>
<evidence type="ECO:0000313" key="5">
    <source>
        <dbReference type="EMBL" id="HGB36502.1"/>
    </source>
</evidence>
<keyword evidence="2 3" id="KW-0119">Carbohydrate metabolism</keyword>
<dbReference type="PANTHER" id="PTHR36306:SF1">
    <property type="entry name" value="ALPHA-AMYLASE-RELATED"/>
    <property type="match status" value="1"/>
</dbReference>
<protein>
    <recommendedName>
        <fullName evidence="4">Glycoside hydrolase family 57 N-terminal domain-containing protein</fullName>
    </recommendedName>
</protein>
<dbReference type="PANTHER" id="PTHR36306">
    <property type="entry name" value="ALPHA-AMYLASE-RELATED-RELATED"/>
    <property type="match status" value="1"/>
</dbReference>
<reference evidence="5" key="1">
    <citation type="journal article" date="2020" name="mSystems">
        <title>Genome- and Community-Level Interaction Insights into Carbon Utilization and Element Cycling Functions of Hydrothermarchaeota in Hydrothermal Sediment.</title>
        <authorList>
            <person name="Zhou Z."/>
            <person name="Liu Y."/>
            <person name="Xu W."/>
            <person name="Pan J."/>
            <person name="Luo Z.H."/>
            <person name="Li M."/>
        </authorList>
    </citation>
    <scope>NUCLEOTIDE SEQUENCE [LARGE SCALE GENOMIC DNA]</scope>
    <source>
        <strain evidence="5">SpSt-754</strain>
    </source>
</reference>
<dbReference type="InterPro" id="IPR052046">
    <property type="entry name" value="GH57_Enzymes"/>
</dbReference>
<dbReference type="SUPFAM" id="SSF88713">
    <property type="entry name" value="Glycoside hydrolase/deacetylase"/>
    <property type="match status" value="1"/>
</dbReference>
<gene>
    <name evidence="5" type="ORF">ENV38_06340</name>
</gene>
<dbReference type="Pfam" id="PF03065">
    <property type="entry name" value="Glyco_hydro_57"/>
    <property type="match status" value="1"/>
</dbReference>
<dbReference type="EMBL" id="DTGD01000239">
    <property type="protein sequence ID" value="HGB36502.1"/>
    <property type="molecule type" value="Genomic_DNA"/>
</dbReference>
<dbReference type="InterPro" id="IPR004300">
    <property type="entry name" value="Glyco_hydro_57_N"/>
</dbReference>